<dbReference type="NCBIfam" id="TIGR02254">
    <property type="entry name" value="YjjG_YfnB"/>
    <property type="match status" value="1"/>
</dbReference>
<accession>A0A9X3XJB7</accession>
<dbReference type="PANTHER" id="PTHR47478">
    <property type="match status" value="1"/>
</dbReference>
<dbReference type="InterPro" id="IPR036412">
    <property type="entry name" value="HAD-like_sf"/>
</dbReference>
<dbReference type="PANTHER" id="PTHR47478:SF1">
    <property type="entry name" value="PYRIMIDINE 5'-NUCLEOTIDASE YJJG"/>
    <property type="match status" value="1"/>
</dbReference>
<dbReference type="CDD" id="cd04305">
    <property type="entry name" value="HAD_Neu5Ac-Pase_like"/>
    <property type="match status" value="1"/>
</dbReference>
<dbReference type="PRINTS" id="PR00413">
    <property type="entry name" value="HADHALOGNASE"/>
</dbReference>
<dbReference type="Pfam" id="PF13419">
    <property type="entry name" value="HAD_2"/>
    <property type="match status" value="1"/>
</dbReference>
<proteinExistence type="predicted"/>
<dbReference type="InterPro" id="IPR041492">
    <property type="entry name" value="HAD_2"/>
</dbReference>
<evidence type="ECO:0000313" key="2">
    <source>
        <dbReference type="Proteomes" id="UP001141183"/>
    </source>
</evidence>
<dbReference type="InterPro" id="IPR023214">
    <property type="entry name" value="HAD_sf"/>
</dbReference>
<dbReference type="Proteomes" id="UP001141183">
    <property type="component" value="Unassembled WGS sequence"/>
</dbReference>
<name>A0A9X3XJB7_9CLOT</name>
<dbReference type="Gene3D" id="3.40.50.1000">
    <property type="entry name" value="HAD superfamily/HAD-like"/>
    <property type="match status" value="1"/>
</dbReference>
<dbReference type="InterPro" id="IPR023198">
    <property type="entry name" value="PGP-like_dom2"/>
</dbReference>
<dbReference type="InterPro" id="IPR052550">
    <property type="entry name" value="Pyrimidine_5'-ntase_YjjG"/>
</dbReference>
<dbReference type="SFLD" id="SFLDG01135">
    <property type="entry name" value="C1.5.6:_HAD__Beta-PGM__Phospha"/>
    <property type="match status" value="1"/>
</dbReference>
<dbReference type="RefSeq" id="WP_097034091.1">
    <property type="nucleotide sequence ID" value="NZ_CAXSLY010000019.1"/>
</dbReference>
<dbReference type="NCBIfam" id="NF006976">
    <property type="entry name" value="PRK09449.1"/>
    <property type="match status" value="1"/>
</dbReference>
<dbReference type="SFLD" id="SFLDG01129">
    <property type="entry name" value="C1.5:_HAD__Beta-PGM__Phosphata"/>
    <property type="match status" value="1"/>
</dbReference>
<dbReference type="InterPro" id="IPR011951">
    <property type="entry name" value="HAD-SF_hydro_IA_YjjG/PynA"/>
</dbReference>
<dbReference type="GO" id="GO:0008253">
    <property type="term" value="F:5'-nucleotidase activity"/>
    <property type="evidence" value="ECO:0007669"/>
    <property type="project" value="InterPro"/>
</dbReference>
<evidence type="ECO:0000313" key="1">
    <source>
        <dbReference type="EMBL" id="MDC4239396.1"/>
    </source>
</evidence>
<comment type="caution">
    <text evidence="1">The sequence shown here is derived from an EMBL/GenBank/DDBJ whole genome shotgun (WGS) entry which is preliminary data.</text>
</comment>
<gene>
    <name evidence="1" type="ORF">NE398_04330</name>
</gene>
<protein>
    <submittedName>
        <fullName evidence="1">YjjG family noncanonical pyrimidine nucleotidase</fullName>
    </submittedName>
</protein>
<dbReference type="EMBL" id="JAMRYU010000003">
    <property type="protein sequence ID" value="MDC4239396.1"/>
    <property type="molecule type" value="Genomic_DNA"/>
</dbReference>
<dbReference type="NCBIfam" id="TIGR01549">
    <property type="entry name" value="HAD-SF-IA-v1"/>
    <property type="match status" value="1"/>
</dbReference>
<dbReference type="SUPFAM" id="SSF56784">
    <property type="entry name" value="HAD-like"/>
    <property type="match status" value="1"/>
</dbReference>
<dbReference type="SFLD" id="SFLDS00003">
    <property type="entry name" value="Haloacid_Dehalogenase"/>
    <property type="match status" value="1"/>
</dbReference>
<dbReference type="Gene3D" id="1.10.150.240">
    <property type="entry name" value="Putative phosphatase, domain 2"/>
    <property type="match status" value="1"/>
</dbReference>
<dbReference type="InterPro" id="IPR006439">
    <property type="entry name" value="HAD-SF_hydro_IA"/>
</dbReference>
<reference evidence="1" key="1">
    <citation type="submission" date="2022-05" db="EMBL/GenBank/DDBJ databases">
        <title>Draft genome sequence of Clostridium tertium strain CP3 isolated from Peru.</title>
        <authorList>
            <person name="Hurtado R."/>
            <person name="Lima L."/>
            <person name="Sousa T."/>
            <person name="Jaiswal A.K."/>
            <person name="Tiwari S."/>
            <person name="Maturrano L."/>
            <person name="Brenig B."/>
            <person name="Azevedo V."/>
        </authorList>
    </citation>
    <scope>NUCLEOTIDE SEQUENCE</scope>
    <source>
        <strain evidence="1">CP3</strain>
    </source>
</reference>
<sequence length="229" mass="26887">MKYEVIIFDADETLFDFRESEKYAFEKAILEFNIDYREDYHLKIYSDINTAIWKEFECGLISQEKLKVERFKRLSHELNIKFDELEFSKSYLKHLSHSSILYEESFTLIEELSKNYRLSIITNGLSDVQSNRIRKSSIAKYFDDIIISEEVSVSKPNSDIFKIALNNLNYNDKSKVLMVGDSLTSDIQGGINFGIDTCWLNTCKIENKTNFKPTYEISRLTEIIEILNK</sequence>
<organism evidence="1 2">
    <name type="scientific">Clostridium tertium</name>
    <dbReference type="NCBI Taxonomy" id="1559"/>
    <lineage>
        <taxon>Bacteria</taxon>
        <taxon>Bacillati</taxon>
        <taxon>Bacillota</taxon>
        <taxon>Clostridia</taxon>
        <taxon>Eubacteriales</taxon>
        <taxon>Clostridiaceae</taxon>
        <taxon>Clostridium</taxon>
    </lineage>
</organism>
<dbReference type="AlphaFoldDB" id="A0A9X3XJB7"/>
<keyword evidence="2" id="KW-1185">Reference proteome</keyword>